<dbReference type="Gene3D" id="1.20.1280.50">
    <property type="match status" value="1"/>
</dbReference>
<proteinExistence type="predicted"/>
<evidence type="ECO:0000313" key="3">
    <source>
        <dbReference type="Proteomes" id="UP000479691"/>
    </source>
</evidence>
<dbReference type="Proteomes" id="UP000479691">
    <property type="component" value="Unassembled WGS sequence"/>
</dbReference>
<organism evidence="2 3">
    <name type="scientific">Orbilia oligospora</name>
    <name type="common">Nematode-trapping fungus</name>
    <name type="synonym">Arthrobotrys oligospora</name>
    <dbReference type="NCBI Taxonomy" id="2813651"/>
    <lineage>
        <taxon>Eukaryota</taxon>
        <taxon>Fungi</taxon>
        <taxon>Dikarya</taxon>
        <taxon>Ascomycota</taxon>
        <taxon>Pezizomycotina</taxon>
        <taxon>Orbiliomycetes</taxon>
        <taxon>Orbiliales</taxon>
        <taxon>Orbiliaceae</taxon>
        <taxon>Orbilia</taxon>
    </lineage>
</organism>
<accession>A0A7C8U6K2</accession>
<dbReference type="InterPro" id="IPR036047">
    <property type="entry name" value="F-box-like_dom_sf"/>
</dbReference>
<protein>
    <recommendedName>
        <fullName evidence="1">F-box domain-containing protein</fullName>
    </recommendedName>
</protein>
<dbReference type="PROSITE" id="PS50181">
    <property type="entry name" value="FBOX"/>
    <property type="match status" value="1"/>
</dbReference>
<evidence type="ECO:0000259" key="1">
    <source>
        <dbReference type="PROSITE" id="PS50181"/>
    </source>
</evidence>
<dbReference type="Pfam" id="PF12937">
    <property type="entry name" value="F-box-like"/>
    <property type="match status" value="1"/>
</dbReference>
<gene>
    <name evidence="2" type="ORF">TWF788_004997</name>
</gene>
<evidence type="ECO:0000313" key="2">
    <source>
        <dbReference type="EMBL" id="KAF3184748.1"/>
    </source>
</evidence>
<dbReference type="InterPro" id="IPR001810">
    <property type="entry name" value="F-box_dom"/>
</dbReference>
<dbReference type="SUPFAM" id="SSF81383">
    <property type="entry name" value="F-box domain"/>
    <property type="match status" value="1"/>
</dbReference>
<comment type="caution">
    <text evidence="2">The sequence shown here is derived from an EMBL/GenBank/DDBJ whole genome shotgun (WGS) entry which is preliminary data.</text>
</comment>
<feature type="domain" description="F-box" evidence="1">
    <location>
        <begin position="1"/>
        <end position="50"/>
    </location>
</feature>
<reference evidence="2 3" key="1">
    <citation type="submission" date="2019-06" db="EMBL/GenBank/DDBJ databases">
        <authorList>
            <person name="Palmer J.M."/>
        </authorList>
    </citation>
    <scope>NUCLEOTIDE SEQUENCE [LARGE SCALE GENOMIC DNA]</scope>
    <source>
        <strain evidence="2 3">TWF788</strain>
    </source>
</reference>
<dbReference type="AlphaFoldDB" id="A0A7C8U6K2"/>
<sequence>MSVFSTLPVELQIQVLSHIYPWDLLPLTSVCKLWHSIITSPTPELHYTKQKSFFIHWLLSYSSFNCKHPPALNHKKHPNPQYLIPKPPSQPICHRKLSLIGTLYPGSTRRIISQEFWIENCAPTTTSTTESPHLLPEDFKKLKLPSFLSNHPAILSQSLHDNNTSKNQFLSINQSYYLNFKPHTLEIPSTISPTPVFPSTISILNLMHQTWEYMRLSCAQGSLDRFGTDNTNSVRVISCVRYTINGVGSDGMPLLKLVVDCDSLTNSTGQLFPIPVESGHLPDLFWKDEYKKVERNL</sequence>
<dbReference type="EMBL" id="JAABOE010000023">
    <property type="protein sequence ID" value="KAF3184748.1"/>
    <property type="molecule type" value="Genomic_DNA"/>
</dbReference>
<dbReference type="SMART" id="SM00256">
    <property type="entry name" value="FBOX"/>
    <property type="match status" value="1"/>
</dbReference>
<name>A0A7C8U6K2_ORBOL</name>